<evidence type="ECO:0000256" key="11">
    <source>
        <dbReference type="ARBA" id="ARBA00023136"/>
    </source>
</evidence>
<evidence type="ECO:0000256" key="1">
    <source>
        <dbReference type="ARBA" id="ARBA00004606"/>
    </source>
</evidence>
<evidence type="ECO:0000256" key="7">
    <source>
        <dbReference type="ARBA" id="ARBA00022692"/>
    </source>
</evidence>
<dbReference type="Pfam" id="PF02434">
    <property type="entry name" value="Fringe"/>
    <property type="match status" value="1"/>
</dbReference>
<dbReference type="EC" id="2.4.1.122" evidence="4"/>
<dbReference type="PANTHER" id="PTHR23033:SF47">
    <property type="entry name" value="APPLE DOMAIN-CONTAINING PROTEIN-RELATED"/>
    <property type="match status" value="1"/>
</dbReference>
<dbReference type="InterPro" id="IPR003378">
    <property type="entry name" value="Fringe-like_glycosylTrfase"/>
</dbReference>
<keyword evidence="14" id="KW-1185">Reference proteome</keyword>
<keyword evidence="11" id="KW-0472">Membrane</keyword>
<dbReference type="EMBL" id="JBBPHU010000001">
    <property type="protein sequence ID" value="KAK7524451.1"/>
    <property type="molecule type" value="Genomic_DNA"/>
</dbReference>
<accession>A0ABR1L038</accession>
<keyword evidence="10" id="KW-1133">Transmembrane helix</keyword>
<evidence type="ECO:0000256" key="10">
    <source>
        <dbReference type="ARBA" id="ARBA00022989"/>
    </source>
</evidence>
<dbReference type="InterPro" id="IPR026050">
    <property type="entry name" value="C1GALT1/C1GALT1_chp1"/>
</dbReference>
<keyword evidence="6" id="KW-0808">Transferase</keyword>
<comment type="subcellular location">
    <subcellularLocation>
        <location evidence="1">Membrane</location>
        <topology evidence="1">Single-pass type II membrane protein</topology>
    </subcellularLocation>
</comment>
<evidence type="ECO:0000256" key="4">
    <source>
        <dbReference type="ARBA" id="ARBA00012557"/>
    </source>
</evidence>
<evidence type="ECO:0000313" key="14">
    <source>
        <dbReference type="Proteomes" id="UP001363622"/>
    </source>
</evidence>
<protein>
    <recommendedName>
        <fullName evidence="4">N-acetylgalactosaminide beta-1,3-galactosyltransferase</fullName>
        <ecNumber evidence="4">2.4.1.122</ecNumber>
    </recommendedName>
</protein>
<dbReference type="Gene3D" id="3.50.4.10">
    <property type="entry name" value="Hepatocyte Growth Factor"/>
    <property type="match status" value="1"/>
</dbReference>
<evidence type="ECO:0000256" key="5">
    <source>
        <dbReference type="ARBA" id="ARBA00022676"/>
    </source>
</evidence>
<keyword evidence="7" id="KW-0812">Transmembrane</keyword>
<keyword evidence="9" id="KW-0735">Signal-anchor</keyword>
<comment type="similarity">
    <text evidence="3">Belongs to the glycosyltransferase 31 family. Beta3-Gal-T subfamily.</text>
</comment>
<comment type="caution">
    <text evidence="13">The sequence shown here is derived from an EMBL/GenBank/DDBJ whole genome shotgun (WGS) entry which is preliminary data.</text>
</comment>
<feature type="domain" description="Fringe-like glycosyltransferase" evidence="12">
    <location>
        <begin position="178"/>
        <end position="280"/>
    </location>
</feature>
<evidence type="ECO:0000256" key="9">
    <source>
        <dbReference type="ARBA" id="ARBA00022968"/>
    </source>
</evidence>
<evidence type="ECO:0000313" key="13">
    <source>
        <dbReference type="EMBL" id="KAK7524451.1"/>
    </source>
</evidence>
<name>A0ABR1L038_9PEZI</name>
<keyword evidence="5" id="KW-0328">Glycosyltransferase</keyword>
<dbReference type="PANTHER" id="PTHR23033">
    <property type="entry name" value="BETA1,3-GALACTOSYLTRANSFERASE"/>
    <property type="match status" value="1"/>
</dbReference>
<dbReference type="Gene3D" id="3.90.550.50">
    <property type="match status" value="1"/>
</dbReference>
<comment type="pathway">
    <text evidence="2">Protein modification; protein glycosylation.</text>
</comment>
<evidence type="ECO:0000256" key="6">
    <source>
        <dbReference type="ARBA" id="ARBA00022679"/>
    </source>
</evidence>
<evidence type="ECO:0000259" key="12">
    <source>
        <dbReference type="Pfam" id="PF02434"/>
    </source>
</evidence>
<gene>
    <name evidence="13" type="ORF">IWZ03DRAFT_24994</name>
</gene>
<sequence>MSFPFPMPRHRARVFIFAIAVLFFFCVLRSQFTYTETPYASDAIDLEDFEEEVDPESQLPCRALPGAKDVLVVLKTGATEVKDKLPVHFNTTFSCIPHYVLYSDLEQEIQGHVVHDVLNDTDPSLREEHHDFELYRQLRKWKEDGSPEFEKDFETRKMAWNLDKYKFLPLMKKALQTRPSAKWFVFIEADTYLVWSNLLSWLQHFDHHKPLYIGGQSYIRGTWFAHGGTGFIVSNKALNMIVAEYNSKTERYNELTKMEWAGDFILAKAFKNIDIPLTKSWPRLQGETPHSLDYTEHHYCYPVVSYHHMAPEWIEKMWDFEQAWTSDNETAKSPICHHHVFKHFIAPDLLAVEQRQDWDNMAGDAEPEAVQSAEACRQVCESQADCLTWVYVDPAWTCKTANVVRLGDEKPSDGSQTTTSGWMLSRIRDKVANMDAQCTGDGSEKFELN</sequence>
<organism evidence="13 14">
    <name type="scientific">Phyllosticta citriasiana</name>
    <dbReference type="NCBI Taxonomy" id="595635"/>
    <lineage>
        <taxon>Eukaryota</taxon>
        <taxon>Fungi</taxon>
        <taxon>Dikarya</taxon>
        <taxon>Ascomycota</taxon>
        <taxon>Pezizomycotina</taxon>
        <taxon>Dothideomycetes</taxon>
        <taxon>Dothideomycetes incertae sedis</taxon>
        <taxon>Botryosphaeriales</taxon>
        <taxon>Phyllostictaceae</taxon>
        <taxon>Phyllosticta</taxon>
    </lineage>
</organism>
<reference evidence="13 14" key="1">
    <citation type="submission" date="2024-04" db="EMBL/GenBank/DDBJ databases">
        <title>Phyllosticta paracitricarpa is synonymous to the EU quarantine fungus P. citricarpa based on phylogenomic analyses.</title>
        <authorList>
            <consortium name="Lawrence Berkeley National Laboratory"/>
            <person name="Van Ingen-Buijs V.A."/>
            <person name="Van Westerhoven A.C."/>
            <person name="Haridas S."/>
            <person name="Skiadas P."/>
            <person name="Martin F."/>
            <person name="Groenewald J.Z."/>
            <person name="Crous P.W."/>
            <person name="Seidl M.F."/>
        </authorList>
    </citation>
    <scope>NUCLEOTIDE SEQUENCE [LARGE SCALE GENOMIC DNA]</scope>
    <source>
        <strain evidence="13 14">CBS 123371</strain>
    </source>
</reference>
<evidence type="ECO:0000256" key="8">
    <source>
        <dbReference type="ARBA" id="ARBA00022741"/>
    </source>
</evidence>
<dbReference type="Proteomes" id="UP001363622">
    <property type="component" value="Unassembled WGS sequence"/>
</dbReference>
<evidence type="ECO:0000256" key="3">
    <source>
        <dbReference type="ARBA" id="ARBA00006462"/>
    </source>
</evidence>
<proteinExistence type="inferred from homology"/>
<evidence type="ECO:0000256" key="2">
    <source>
        <dbReference type="ARBA" id="ARBA00004922"/>
    </source>
</evidence>
<keyword evidence="8" id="KW-0547">Nucleotide-binding</keyword>